<keyword evidence="1" id="KW-0175">Coiled coil</keyword>
<dbReference type="EMBL" id="CAJNOM010000231">
    <property type="protein sequence ID" value="CAF1261399.1"/>
    <property type="molecule type" value="Genomic_DNA"/>
</dbReference>
<reference evidence="2" key="1">
    <citation type="submission" date="2021-02" db="EMBL/GenBank/DDBJ databases">
        <authorList>
            <person name="Nowell W R."/>
        </authorList>
    </citation>
    <scope>NUCLEOTIDE SEQUENCE</scope>
</reference>
<evidence type="ECO:0000313" key="4">
    <source>
        <dbReference type="Proteomes" id="UP000663832"/>
    </source>
</evidence>
<protein>
    <recommendedName>
        <fullName evidence="6">Geminin</fullName>
    </recommendedName>
</protein>
<dbReference type="SUPFAM" id="SSF111469">
    <property type="entry name" value="Geminin coiled-coil domain"/>
    <property type="match status" value="1"/>
</dbReference>
<evidence type="ECO:0000313" key="5">
    <source>
        <dbReference type="Proteomes" id="UP000663877"/>
    </source>
</evidence>
<dbReference type="OrthoDB" id="10043826at2759"/>
<dbReference type="AlphaFoldDB" id="A0A814SLX3"/>
<dbReference type="GO" id="GO:0006275">
    <property type="term" value="P:regulation of DNA replication"/>
    <property type="evidence" value="ECO:0007669"/>
    <property type="project" value="InterPro"/>
</dbReference>
<dbReference type="Pfam" id="PF07412">
    <property type="entry name" value="Geminin"/>
    <property type="match status" value="1"/>
</dbReference>
<proteinExistence type="predicted"/>
<gene>
    <name evidence="2" type="ORF">BJG266_LOCUS24044</name>
    <name evidence="3" type="ORF">QVE165_LOCUS29070</name>
</gene>
<dbReference type="Gene3D" id="1.20.5.1180">
    <property type="entry name" value="Geminin coiled-coil domain"/>
    <property type="match status" value="1"/>
</dbReference>
<evidence type="ECO:0008006" key="6">
    <source>
        <dbReference type="Google" id="ProtNLM"/>
    </source>
</evidence>
<feature type="coiled-coil region" evidence="1">
    <location>
        <begin position="99"/>
        <end position="126"/>
    </location>
</feature>
<keyword evidence="4" id="KW-1185">Reference proteome</keyword>
<evidence type="ECO:0000313" key="3">
    <source>
        <dbReference type="EMBL" id="CAF1261399.1"/>
    </source>
</evidence>
<evidence type="ECO:0000256" key="1">
    <source>
        <dbReference type="SAM" id="Coils"/>
    </source>
</evidence>
<dbReference type="Proteomes" id="UP000663877">
    <property type="component" value="Unassembled WGS sequence"/>
</dbReference>
<name>A0A814SLX3_9BILA</name>
<sequence>MTQKSPSKLHLLHSIENNRKTNQKAKTSTINTTQNIGINTDQIQFNRDIGTNTPNYAEQMAKALEKNNNAAGEIVQMLMQNEASEAYWKLMTERRKQAYEETTNENQQLHNFVEDLSKENEQLRKVSSHCDYLQNVLNSFTHEHDSLLDDSQPN</sequence>
<dbReference type="EMBL" id="CAJNOI010000167">
    <property type="protein sequence ID" value="CAF1150134.1"/>
    <property type="molecule type" value="Genomic_DNA"/>
</dbReference>
<evidence type="ECO:0000313" key="2">
    <source>
        <dbReference type="EMBL" id="CAF1150134.1"/>
    </source>
</evidence>
<organism evidence="2 5">
    <name type="scientific">Adineta steineri</name>
    <dbReference type="NCBI Taxonomy" id="433720"/>
    <lineage>
        <taxon>Eukaryota</taxon>
        <taxon>Metazoa</taxon>
        <taxon>Spiralia</taxon>
        <taxon>Gnathifera</taxon>
        <taxon>Rotifera</taxon>
        <taxon>Eurotatoria</taxon>
        <taxon>Bdelloidea</taxon>
        <taxon>Adinetida</taxon>
        <taxon>Adinetidae</taxon>
        <taxon>Adineta</taxon>
    </lineage>
</organism>
<accession>A0A814SLX3</accession>
<comment type="caution">
    <text evidence="2">The sequence shown here is derived from an EMBL/GenBank/DDBJ whole genome shotgun (WGS) entry which is preliminary data.</text>
</comment>
<dbReference type="InterPro" id="IPR022786">
    <property type="entry name" value="Geminin/Multicilin"/>
</dbReference>
<dbReference type="Proteomes" id="UP000663832">
    <property type="component" value="Unassembled WGS sequence"/>
</dbReference>